<dbReference type="SUPFAM" id="SSF89550">
    <property type="entry name" value="PHP domain-like"/>
    <property type="match status" value="1"/>
</dbReference>
<evidence type="ECO:0000313" key="1">
    <source>
        <dbReference type="EMBL" id="GKT37533.1"/>
    </source>
</evidence>
<gene>
    <name evidence="1" type="ORF">ADUPG1_003471</name>
</gene>
<dbReference type="InterPro" id="IPR016195">
    <property type="entry name" value="Pol/histidinol_Pase-like"/>
</dbReference>
<reference evidence="1" key="1">
    <citation type="submission" date="2022-03" db="EMBL/GenBank/DDBJ databases">
        <title>Draft genome sequence of Aduncisulcus paluster, a free-living microaerophilic Fornicata.</title>
        <authorList>
            <person name="Yuyama I."/>
            <person name="Kume K."/>
            <person name="Tamura T."/>
            <person name="Inagaki Y."/>
            <person name="Hashimoto T."/>
        </authorList>
    </citation>
    <scope>NUCLEOTIDE SEQUENCE</scope>
    <source>
        <strain evidence="1">NY0171</strain>
    </source>
</reference>
<sequence>LAKSFERVVDLHRLPVRNRVEKFGEQLILNENDEVVGSEPNSLMASTYLDIDTAIEKVHELGGLAFPAHIDRPSYSVISNLGFIPPFWDITTVEISTYPTAEGFENDPQYADKYHVLRNSDAHE</sequence>
<proteinExistence type="predicted"/>
<feature type="non-terminal residue" evidence="1">
    <location>
        <position position="124"/>
    </location>
</feature>
<dbReference type="EMBL" id="BQXS01004770">
    <property type="protein sequence ID" value="GKT37533.1"/>
    <property type="molecule type" value="Genomic_DNA"/>
</dbReference>
<feature type="non-terminal residue" evidence="1">
    <location>
        <position position="1"/>
    </location>
</feature>
<evidence type="ECO:0000313" key="2">
    <source>
        <dbReference type="Proteomes" id="UP001057375"/>
    </source>
</evidence>
<accession>A0ABQ5KYM9</accession>
<protein>
    <submittedName>
        <fullName evidence="1">PHP domain-containing protein</fullName>
    </submittedName>
</protein>
<organism evidence="1 2">
    <name type="scientific">Aduncisulcus paluster</name>
    <dbReference type="NCBI Taxonomy" id="2918883"/>
    <lineage>
        <taxon>Eukaryota</taxon>
        <taxon>Metamonada</taxon>
        <taxon>Carpediemonas-like organisms</taxon>
        <taxon>Aduncisulcus</taxon>
    </lineage>
</organism>
<dbReference type="CDD" id="cd07432">
    <property type="entry name" value="PHP_HisPPase"/>
    <property type="match status" value="1"/>
</dbReference>
<dbReference type="Proteomes" id="UP001057375">
    <property type="component" value="Unassembled WGS sequence"/>
</dbReference>
<keyword evidence="2" id="KW-1185">Reference proteome</keyword>
<name>A0ABQ5KYM9_9EUKA</name>
<comment type="caution">
    <text evidence="1">The sequence shown here is derived from an EMBL/GenBank/DDBJ whole genome shotgun (WGS) entry which is preliminary data.</text>
</comment>